<proteinExistence type="inferred from homology"/>
<dbReference type="AlphaFoldDB" id="A0A1G1YZW9"/>
<keyword evidence="6 13" id="KW-0479">Metal-binding</keyword>
<evidence type="ECO:0000256" key="5">
    <source>
        <dbReference type="ARBA" id="ARBA00022598"/>
    </source>
</evidence>
<evidence type="ECO:0000256" key="1">
    <source>
        <dbReference type="ARBA" id="ARBA00004496"/>
    </source>
</evidence>
<dbReference type="Proteomes" id="UP000178651">
    <property type="component" value="Unassembled WGS sequence"/>
</dbReference>
<evidence type="ECO:0000256" key="14">
    <source>
        <dbReference type="SAM" id="Coils"/>
    </source>
</evidence>
<keyword evidence="5 13" id="KW-0436">Ligase</keyword>
<dbReference type="PRINTS" id="PR00983">
    <property type="entry name" value="TRNASYNTHCYS"/>
</dbReference>
<dbReference type="GO" id="GO:0008270">
    <property type="term" value="F:zinc ion binding"/>
    <property type="evidence" value="ECO:0007669"/>
    <property type="project" value="UniProtKB-UniRule"/>
</dbReference>
<evidence type="ECO:0000256" key="8">
    <source>
        <dbReference type="ARBA" id="ARBA00022833"/>
    </source>
</evidence>
<organism evidence="17 18">
    <name type="scientific">Candidatus Colwellbacteria bacterium RIFCSPHIGHO2_02_FULL_43_15</name>
    <dbReference type="NCBI Taxonomy" id="1797686"/>
    <lineage>
        <taxon>Bacteria</taxon>
        <taxon>Candidatus Colwelliibacteriota</taxon>
    </lineage>
</organism>
<evidence type="ECO:0000313" key="17">
    <source>
        <dbReference type="EMBL" id="OGY57933.1"/>
    </source>
</evidence>
<dbReference type="CDD" id="cd00672">
    <property type="entry name" value="CysRS_core"/>
    <property type="match status" value="1"/>
</dbReference>
<accession>A0A1G1YZW9</accession>
<evidence type="ECO:0000256" key="10">
    <source>
        <dbReference type="ARBA" id="ARBA00022917"/>
    </source>
</evidence>
<keyword evidence="11 13" id="KW-0030">Aminoacyl-tRNA synthetase</keyword>
<comment type="similarity">
    <text evidence="2 13">Belongs to the class-I aminoacyl-tRNA synthetase family.</text>
</comment>
<sequence>MFFYNVLSGKTEKFKPTKGKLVRFYTCGPTVYDYAHVGNLRTFIFEDLLRRSLRHEGYKVFQVMNLTDVDDKIIKRAKAEGKTIKSIGSKYTSSFFADIKKLNIEKAEVYPKATAHIKEMLSLIAVLVKKKFAYKGKDNSIYFDISKFKNYGKLSRLSKRQIKVGATVLADEYNKVEAQDFVLWKAKKEGEPSWPSKFGAGRPGWHIECSAMSMKYLGFSFDIHTGAVDLIFPHHENEIAQSEAATGKKFSLVWLEGEHILINGEKMSKSLKNFFTLRDLEAKNLDPLSFRYLVLGTHYRKKLNFSWKSLISAENALNNLRVEVREIKARKDTAKADDKKLVSNYNNRFNLALGDDLNVPKALGILWEVVKDKKISNDGKLGLIYDFDGVFGLSLKSLRGNKSVVPPHVRKLVVARERLRTNKQFIQADALRKEIEKLGYKVEDKASGPLITPINNA</sequence>
<evidence type="ECO:0000259" key="15">
    <source>
        <dbReference type="Pfam" id="PF01406"/>
    </source>
</evidence>
<evidence type="ECO:0000256" key="12">
    <source>
        <dbReference type="ARBA" id="ARBA00047398"/>
    </source>
</evidence>
<keyword evidence="7 13" id="KW-0547">Nucleotide-binding</keyword>
<dbReference type="Pfam" id="PF23493">
    <property type="entry name" value="CysS_C"/>
    <property type="match status" value="1"/>
</dbReference>
<keyword evidence="14" id="KW-0175">Coiled coil</keyword>
<evidence type="ECO:0000256" key="3">
    <source>
        <dbReference type="ARBA" id="ARBA00011245"/>
    </source>
</evidence>
<feature type="domain" description="tRNA synthetases class I catalytic" evidence="15">
    <location>
        <begin position="14"/>
        <end position="313"/>
    </location>
</feature>
<dbReference type="SUPFAM" id="SSF47323">
    <property type="entry name" value="Anticodon-binding domain of a subclass of class I aminoacyl-tRNA synthetases"/>
    <property type="match status" value="1"/>
</dbReference>
<comment type="caution">
    <text evidence="17">The sequence shown here is derived from an EMBL/GenBank/DDBJ whole genome shotgun (WGS) entry which is preliminary data.</text>
</comment>
<evidence type="ECO:0000256" key="4">
    <source>
        <dbReference type="ARBA" id="ARBA00022490"/>
    </source>
</evidence>
<dbReference type="InterPro" id="IPR015803">
    <property type="entry name" value="Cys-tRNA-ligase"/>
</dbReference>
<comment type="subunit">
    <text evidence="3 13">Monomer.</text>
</comment>
<comment type="cofactor">
    <cofactor evidence="13">
        <name>Zn(2+)</name>
        <dbReference type="ChEBI" id="CHEBI:29105"/>
    </cofactor>
    <text evidence="13">Binds 1 zinc ion per subunit.</text>
</comment>
<dbReference type="GO" id="GO:0005829">
    <property type="term" value="C:cytosol"/>
    <property type="evidence" value="ECO:0007669"/>
    <property type="project" value="TreeGrafter"/>
</dbReference>
<gene>
    <name evidence="13" type="primary">cysS</name>
    <name evidence="17" type="ORF">A3D47_02220</name>
</gene>
<evidence type="ECO:0000313" key="18">
    <source>
        <dbReference type="Proteomes" id="UP000178651"/>
    </source>
</evidence>
<evidence type="ECO:0000256" key="7">
    <source>
        <dbReference type="ARBA" id="ARBA00022741"/>
    </source>
</evidence>
<dbReference type="NCBIfam" id="TIGR00435">
    <property type="entry name" value="cysS"/>
    <property type="match status" value="1"/>
</dbReference>
<feature type="binding site" evidence="13">
    <location>
        <position position="238"/>
    </location>
    <ligand>
        <name>Zn(2+)</name>
        <dbReference type="ChEBI" id="CHEBI:29105"/>
    </ligand>
</feature>
<dbReference type="InterPro" id="IPR009080">
    <property type="entry name" value="tRNAsynth_Ia_anticodon-bd"/>
</dbReference>
<feature type="coiled-coil region" evidence="14">
    <location>
        <begin position="310"/>
        <end position="337"/>
    </location>
</feature>
<dbReference type="Gene3D" id="1.20.120.1910">
    <property type="entry name" value="Cysteine-tRNA ligase, C-terminal anti-codon recognition domain"/>
    <property type="match status" value="1"/>
</dbReference>
<feature type="short sequence motif" description="'HIGH' region" evidence="13">
    <location>
        <begin position="29"/>
        <end position="39"/>
    </location>
</feature>
<feature type="binding site" evidence="13">
    <location>
        <position position="269"/>
    </location>
    <ligand>
        <name>ATP</name>
        <dbReference type="ChEBI" id="CHEBI:30616"/>
    </ligand>
</feature>
<dbReference type="EMBL" id="MHIU01000013">
    <property type="protein sequence ID" value="OGY57933.1"/>
    <property type="molecule type" value="Genomic_DNA"/>
</dbReference>
<dbReference type="PANTHER" id="PTHR10890">
    <property type="entry name" value="CYSTEINYL-TRNA SYNTHETASE"/>
    <property type="match status" value="1"/>
</dbReference>
<dbReference type="PANTHER" id="PTHR10890:SF3">
    <property type="entry name" value="CYSTEINE--TRNA LIGASE, CYTOPLASMIC"/>
    <property type="match status" value="1"/>
</dbReference>
<evidence type="ECO:0000256" key="6">
    <source>
        <dbReference type="ARBA" id="ARBA00022723"/>
    </source>
</evidence>
<evidence type="ECO:0000256" key="11">
    <source>
        <dbReference type="ARBA" id="ARBA00023146"/>
    </source>
</evidence>
<dbReference type="GO" id="GO:0005524">
    <property type="term" value="F:ATP binding"/>
    <property type="evidence" value="ECO:0007669"/>
    <property type="project" value="UniProtKB-UniRule"/>
</dbReference>
<dbReference type="EC" id="6.1.1.16" evidence="13"/>
<keyword evidence="9 13" id="KW-0067">ATP-binding</keyword>
<dbReference type="Gene3D" id="3.40.50.620">
    <property type="entry name" value="HUPs"/>
    <property type="match status" value="1"/>
</dbReference>
<dbReference type="InterPro" id="IPR056411">
    <property type="entry name" value="CysS_C"/>
</dbReference>
<evidence type="ECO:0000259" key="16">
    <source>
        <dbReference type="Pfam" id="PF23493"/>
    </source>
</evidence>
<feature type="binding site" evidence="13">
    <location>
        <position position="27"/>
    </location>
    <ligand>
        <name>Zn(2+)</name>
        <dbReference type="ChEBI" id="CHEBI:29105"/>
    </ligand>
</feature>
<keyword evidence="4 13" id="KW-0963">Cytoplasm</keyword>
<feature type="short sequence motif" description="'KMSKS' region" evidence="13">
    <location>
        <begin position="266"/>
        <end position="270"/>
    </location>
</feature>
<evidence type="ECO:0000256" key="9">
    <source>
        <dbReference type="ARBA" id="ARBA00022840"/>
    </source>
</evidence>
<dbReference type="GO" id="GO:0004817">
    <property type="term" value="F:cysteine-tRNA ligase activity"/>
    <property type="evidence" value="ECO:0007669"/>
    <property type="project" value="UniProtKB-UniRule"/>
</dbReference>
<dbReference type="InterPro" id="IPR014729">
    <property type="entry name" value="Rossmann-like_a/b/a_fold"/>
</dbReference>
<dbReference type="HAMAP" id="MF_00041">
    <property type="entry name" value="Cys_tRNA_synth"/>
    <property type="match status" value="1"/>
</dbReference>
<feature type="binding site" evidence="13">
    <location>
        <position position="209"/>
    </location>
    <ligand>
        <name>Zn(2+)</name>
        <dbReference type="ChEBI" id="CHEBI:29105"/>
    </ligand>
</feature>
<comment type="subcellular location">
    <subcellularLocation>
        <location evidence="1 13">Cytoplasm</location>
    </subcellularLocation>
</comment>
<dbReference type="Pfam" id="PF01406">
    <property type="entry name" value="tRNA-synt_1e"/>
    <property type="match status" value="1"/>
</dbReference>
<protein>
    <recommendedName>
        <fullName evidence="13">Cysteine--tRNA ligase</fullName>
        <ecNumber evidence="13">6.1.1.16</ecNumber>
    </recommendedName>
    <alternativeName>
        <fullName evidence="13">Cysteinyl-tRNA synthetase</fullName>
        <shortName evidence="13">CysRS</shortName>
    </alternativeName>
</protein>
<dbReference type="InterPro" id="IPR024909">
    <property type="entry name" value="Cys-tRNA/MSH_ligase"/>
</dbReference>
<dbReference type="InterPro" id="IPR032678">
    <property type="entry name" value="tRNA-synt_1_cat_dom"/>
</dbReference>
<feature type="binding site" evidence="13">
    <location>
        <position position="234"/>
    </location>
    <ligand>
        <name>Zn(2+)</name>
        <dbReference type="ChEBI" id="CHEBI:29105"/>
    </ligand>
</feature>
<dbReference type="FunFam" id="3.40.50.620:FF:000130">
    <property type="entry name" value="Cysteine--tRNA ligase"/>
    <property type="match status" value="1"/>
</dbReference>
<feature type="domain" description="Cysteinyl-tRNA ligase anticodon binding" evidence="16">
    <location>
        <begin position="405"/>
        <end position="445"/>
    </location>
</feature>
<evidence type="ECO:0000256" key="2">
    <source>
        <dbReference type="ARBA" id="ARBA00005594"/>
    </source>
</evidence>
<evidence type="ECO:0000256" key="13">
    <source>
        <dbReference type="HAMAP-Rule" id="MF_00041"/>
    </source>
</evidence>
<keyword evidence="8 13" id="KW-0862">Zinc</keyword>
<reference evidence="17 18" key="1">
    <citation type="journal article" date="2016" name="Nat. Commun.">
        <title>Thousands of microbial genomes shed light on interconnected biogeochemical processes in an aquifer system.</title>
        <authorList>
            <person name="Anantharaman K."/>
            <person name="Brown C.T."/>
            <person name="Hug L.A."/>
            <person name="Sharon I."/>
            <person name="Castelle C.J."/>
            <person name="Probst A.J."/>
            <person name="Thomas B.C."/>
            <person name="Singh A."/>
            <person name="Wilkins M.J."/>
            <person name="Karaoz U."/>
            <person name="Brodie E.L."/>
            <person name="Williams K.H."/>
            <person name="Hubbard S.S."/>
            <person name="Banfield J.F."/>
        </authorList>
    </citation>
    <scope>NUCLEOTIDE SEQUENCE [LARGE SCALE GENOMIC DNA]</scope>
</reference>
<name>A0A1G1YZW9_9BACT</name>
<comment type="catalytic activity">
    <reaction evidence="12 13">
        <text>tRNA(Cys) + L-cysteine + ATP = L-cysteinyl-tRNA(Cys) + AMP + diphosphate</text>
        <dbReference type="Rhea" id="RHEA:17773"/>
        <dbReference type="Rhea" id="RHEA-COMP:9661"/>
        <dbReference type="Rhea" id="RHEA-COMP:9679"/>
        <dbReference type="ChEBI" id="CHEBI:30616"/>
        <dbReference type="ChEBI" id="CHEBI:33019"/>
        <dbReference type="ChEBI" id="CHEBI:35235"/>
        <dbReference type="ChEBI" id="CHEBI:78442"/>
        <dbReference type="ChEBI" id="CHEBI:78517"/>
        <dbReference type="ChEBI" id="CHEBI:456215"/>
        <dbReference type="EC" id="6.1.1.16"/>
    </reaction>
</comment>
<dbReference type="GO" id="GO:0006423">
    <property type="term" value="P:cysteinyl-tRNA aminoacylation"/>
    <property type="evidence" value="ECO:0007669"/>
    <property type="project" value="UniProtKB-UniRule"/>
</dbReference>
<keyword evidence="10 13" id="KW-0648">Protein biosynthesis</keyword>
<dbReference type="SUPFAM" id="SSF52374">
    <property type="entry name" value="Nucleotidylyl transferase"/>
    <property type="match status" value="1"/>
</dbReference>